<dbReference type="Pfam" id="PF20591">
    <property type="entry name" value="DUF6792"/>
    <property type="match status" value="1"/>
</dbReference>
<dbReference type="InterPro" id="IPR046742">
    <property type="entry name" value="DUF6792"/>
</dbReference>
<organism evidence="2 3">
    <name type="scientific">Cohnella cellulosilytica</name>
    <dbReference type="NCBI Taxonomy" id="986710"/>
    <lineage>
        <taxon>Bacteria</taxon>
        <taxon>Bacillati</taxon>
        <taxon>Bacillota</taxon>
        <taxon>Bacilli</taxon>
        <taxon>Bacillales</taxon>
        <taxon>Paenibacillaceae</taxon>
        <taxon>Cohnella</taxon>
    </lineage>
</organism>
<reference evidence="3" key="1">
    <citation type="journal article" date="2019" name="Int. J. Syst. Evol. Microbiol.">
        <title>The Global Catalogue of Microorganisms (GCM) 10K type strain sequencing project: providing services to taxonomists for standard genome sequencing and annotation.</title>
        <authorList>
            <consortium name="The Broad Institute Genomics Platform"/>
            <consortium name="The Broad Institute Genome Sequencing Center for Infectious Disease"/>
            <person name="Wu L."/>
            <person name="Ma J."/>
        </authorList>
    </citation>
    <scope>NUCLEOTIDE SEQUENCE [LARGE SCALE GENOMIC DNA]</scope>
    <source>
        <strain evidence="3">KCTC 12907</strain>
    </source>
</reference>
<keyword evidence="3" id="KW-1185">Reference proteome</keyword>
<evidence type="ECO:0000313" key="3">
    <source>
        <dbReference type="Proteomes" id="UP001596378"/>
    </source>
</evidence>
<accession>A0ABW2F260</accession>
<gene>
    <name evidence="2" type="ORF">ACFQMJ_01680</name>
</gene>
<proteinExistence type="predicted"/>
<evidence type="ECO:0000313" key="2">
    <source>
        <dbReference type="EMBL" id="MFC7147232.1"/>
    </source>
</evidence>
<comment type="caution">
    <text evidence="2">The sequence shown here is derived from an EMBL/GenBank/DDBJ whole genome shotgun (WGS) entry which is preliminary data.</text>
</comment>
<name>A0ABW2F260_9BACL</name>
<sequence>MSVQRNDLTDEEKYFLLELSYVDLNSVVDYRKENMNILQVLNDAWDVRSMETEQRDKIKDLIDKYNELSQKHGGLEDIRVIGYENHNRTGDTTHDTQSGFVGYALEDASGNRGFLFRGSETDSLVDWTDNVDSGIKGTSTQIRQANDFFEKYAIDGSGHPLENISYSLYGHSKGNNLASDVFVNHLELDIDAYSVNGQPIYWFDLTEKQKSALRGDRYQFIVHEGDFVSGLGYVDYIDTVVNLEERFDERIGSSRWNVFFDPHRLTKVGFNDSGDFVSTQKPDILRRQFVNAGVTTLIMAIRNVPKLFSGEADLSMWKELGKTGYYLVIDSLKVLWKAIWNSEPVEEIKAFLRNALSDMKTWFNDHWNRFSEWFDSFANSVKSFFSGIFGGGSAPSLPTVMVVDTGVLRRIAGRLQTVQARIDSVDRRLDRLAALADLEDKLSYYWVGLKVGYDYELKRCVDYLNQSADRLDDCERMILQRAYS</sequence>
<dbReference type="EMBL" id="JBHTAI010000001">
    <property type="protein sequence ID" value="MFC7147232.1"/>
    <property type="molecule type" value="Genomic_DNA"/>
</dbReference>
<protein>
    <recommendedName>
        <fullName evidence="1">DUF6792 domain-containing protein</fullName>
    </recommendedName>
</protein>
<evidence type="ECO:0000259" key="1">
    <source>
        <dbReference type="Pfam" id="PF20591"/>
    </source>
</evidence>
<dbReference type="Proteomes" id="UP001596378">
    <property type="component" value="Unassembled WGS sequence"/>
</dbReference>
<dbReference type="RefSeq" id="WP_378107693.1">
    <property type="nucleotide sequence ID" value="NZ_JBHSUP010000026.1"/>
</dbReference>
<feature type="domain" description="DUF6792" evidence="1">
    <location>
        <begin position="76"/>
        <end position="206"/>
    </location>
</feature>